<feature type="coiled-coil region" evidence="1">
    <location>
        <begin position="237"/>
        <end position="264"/>
    </location>
</feature>
<dbReference type="InterPro" id="IPR050550">
    <property type="entry name" value="SEC23_SEC24_subfamily"/>
</dbReference>
<dbReference type="GO" id="GO:0070971">
    <property type="term" value="C:endoplasmic reticulum exit site"/>
    <property type="evidence" value="ECO:0007669"/>
    <property type="project" value="TreeGrafter"/>
</dbReference>
<dbReference type="GO" id="GO:0006886">
    <property type="term" value="P:intracellular protein transport"/>
    <property type="evidence" value="ECO:0007669"/>
    <property type="project" value="InterPro"/>
</dbReference>
<dbReference type="PANTHER" id="PTHR13803:SF36">
    <property type="entry name" value="TYPE A VON WILLEBRAND FACTOR DOMAIN-CONTAINING PROTEIN"/>
    <property type="match status" value="1"/>
</dbReference>
<keyword evidence="5" id="KW-1185">Reference proteome</keyword>
<reference evidence="4" key="1">
    <citation type="submission" date="2023-07" db="EMBL/GenBank/DDBJ databases">
        <authorList>
            <consortium name="AG Swart"/>
            <person name="Singh M."/>
            <person name="Singh A."/>
            <person name="Seah K."/>
            <person name="Emmerich C."/>
        </authorList>
    </citation>
    <scope>NUCLEOTIDE SEQUENCE</scope>
    <source>
        <strain evidence="4">DP1</strain>
    </source>
</reference>
<feature type="compositionally biased region" description="Polar residues" evidence="2">
    <location>
        <begin position="19"/>
        <end position="33"/>
    </location>
</feature>
<sequence>MFSASNFTYLRKEDDEVYSVSSDELNHSFSSGSSDDEIEMPRFVQKNFDEGMEIKCRAVPDSDSESDFDDEEEEEMEYKKTTPAPAPPPVPCGMALPEMKPMAPPPPPGLSCPPLIKSKKMSPTPAYPPQPLKKSLRKKARPKAKQKDTKHAMAEELCSKVMMRKQAIDPPQKKIKKESKVPKARYNRKGRKFRNEVDTNVISLKLKVLKDDAELAAGDPIFCEKCNAVFNSHSTLGEKEENKLEEIKEEVEDEEEKEEAMEDSKLWICEFCNHRNHIMVEPEEIPSKNAMNYIIDTEELDENKKHSGEGAVIFCIDISGSMCVTKAVDGKFKIKGDKYDELQELMKYSDGSDQFAFNDRNVTYVSRLQCVQAAIEAQLIDMKAEKSKKKVGLVSFNGEVNIIGDGTQDSQTISGDKLMNYEYLLENGQKVAKTHLSQSIEETSKELNEKLFALEETGPTALGPAVVSSIAMAGECGHGSQVFICTDGLANIGIGCIEEQKDSISAEQDVIAFYEKLADYSATKGIVINIISIKGEECDLQTLGPLYDKTGGKVKIMEPDKLEKNFSNMLKQKVLATRVVTKIKLHQALEFRNEDEKDLSDNKTLLTRDLGNVTEKTEITFEYRLKDKEELKKIKGFKMSQLKDIPFQSIIEYTKLDGMKCIRTLTQVQKGTEDSKEAKEGAKLDVLATNVTQQASRLAKKGNLREAQAYSMNQKAYLKKNIAPESKSKMFKNWKSKMNVIYGDIHKQNNEEEMADEFAFNSEMESAPKSRIRSKMEDQFAVRLRRGAQFCDDDFDSEDSDFD</sequence>
<feature type="compositionally biased region" description="Basic residues" evidence="2">
    <location>
        <begin position="134"/>
        <end position="144"/>
    </location>
</feature>
<dbReference type="AlphaFoldDB" id="A0AAD1Y785"/>
<keyword evidence="1" id="KW-0175">Coiled coil</keyword>
<feature type="domain" description="Sec23/Sec24 trunk" evidence="3">
    <location>
        <begin position="367"/>
        <end position="560"/>
    </location>
</feature>
<name>A0AAD1Y785_EUPCR</name>
<dbReference type="GO" id="GO:0000149">
    <property type="term" value="F:SNARE binding"/>
    <property type="evidence" value="ECO:0007669"/>
    <property type="project" value="TreeGrafter"/>
</dbReference>
<feature type="region of interest" description="Disordered" evidence="2">
    <location>
        <begin position="18"/>
        <end position="38"/>
    </location>
</feature>
<dbReference type="SUPFAM" id="SSF53300">
    <property type="entry name" value="vWA-like"/>
    <property type="match status" value="1"/>
</dbReference>
<proteinExistence type="predicted"/>
<accession>A0AAD1Y785</accession>
<feature type="region of interest" description="Disordered" evidence="2">
    <location>
        <begin position="55"/>
        <end position="152"/>
    </location>
</feature>
<dbReference type="InterPro" id="IPR006896">
    <property type="entry name" value="Sec23/24_trunk_dom"/>
</dbReference>
<dbReference type="PANTHER" id="PTHR13803">
    <property type="entry name" value="SEC24-RELATED PROTEIN"/>
    <property type="match status" value="1"/>
</dbReference>
<evidence type="ECO:0000256" key="1">
    <source>
        <dbReference type="SAM" id="Coils"/>
    </source>
</evidence>
<organism evidence="4 5">
    <name type="scientific">Euplotes crassus</name>
    <dbReference type="NCBI Taxonomy" id="5936"/>
    <lineage>
        <taxon>Eukaryota</taxon>
        <taxon>Sar</taxon>
        <taxon>Alveolata</taxon>
        <taxon>Ciliophora</taxon>
        <taxon>Intramacronucleata</taxon>
        <taxon>Spirotrichea</taxon>
        <taxon>Hypotrichia</taxon>
        <taxon>Euplotida</taxon>
        <taxon>Euplotidae</taxon>
        <taxon>Moneuplotes</taxon>
    </lineage>
</organism>
<evidence type="ECO:0000313" key="4">
    <source>
        <dbReference type="EMBL" id="CAI2386070.1"/>
    </source>
</evidence>
<dbReference type="Gene3D" id="3.40.50.410">
    <property type="entry name" value="von Willebrand factor, type A domain"/>
    <property type="match status" value="1"/>
</dbReference>
<dbReference type="Proteomes" id="UP001295684">
    <property type="component" value="Unassembled WGS sequence"/>
</dbReference>
<dbReference type="Gene3D" id="2.30.30.380">
    <property type="entry name" value="Zn-finger domain of Sec23/24"/>
    <property type="match status" value="1"/>
</dbReference>
<dbReference type="GO" id="GO:0090110">
    <property type="term" value="P:COPII-coated vesicle cargo loading"/>
    <property type="evidence" value="ECO:0007669"/>
    <property type="project" value="TreeGrafter"/>
</dbReference>
<evidence type="ECO:0000256" key="2">
    <source>
        <dbReference type="SAM" id="MobiDB-lite"/>
    </source>
</evidence>
<evidence type="ECO:0000259" key="3">
    <source>
        <dbReference type="Pfam" id="PF04811"/>
    </source>
</evidence>
<dbReference type="GO" id="GO:0030127">
    <property type="term" value="C:COPII vesicle coat"/>
    <property type="evidence" value="ECO:0007669"/>
    <property type="project" value="InterPro"/>
</dbReference>
<dbReference type="EMBL" id="CAMPGE010028554">
    <property type="protein sequence ID" value="CAI2386070.1"/>
    <property type="molecule type" value="Genomic_DNA"/>
</dbReference>
<feature type="compositionally biased region" description="Pro residues" evidence="2">
    <location>
        <begin position="102"/>
        <end position="111"/>
    </location>
</feature>
<dbReference type="InterPro" id="IPR036465">
    <property type="entry name" value="vWFA_dom_sf"/>
</dbReference>
<dbReference type="GO" id="GO:0008270">
    <property type="term" value="F:zinc ion binding"/>
    <property type="evidence" value="ECO:0007669"/>
    <property type="project" value="TreeGrafter"/>
</dbReference>
<protein>
    <recommendedName>
        <fullName evidence="3">Sec23/Sec24 trunk domain-containing protein</fullName>
    </recommendedName>
</protein>
<comment type="caution">
    <text evidence="4">The sequence shown here is derived from an EMBL/GenBank/DDBJ whole genome shotgun (WGS) entry which is preliminary data.</text>
</comment>
<feature type="compositionally biased region" description="Acidic residues" evidence="2">
    <location>
        <begin position="62"/>
        <end position="76"/>
    </location>
</feature>
<gene>
    <name evidence="4" type="ORF">ECRASSUSDP1_LOCUS27672</name>
</gene>
<evidence type="ECO:0000313" key="5">
    <source>
        <dbReference type="Proteomes" id="UP001295684"/>
    </source>
</evidence>
<dbReference type="Pfam" id="PF04811">
    <property type="entry name" value="Sec23_trunk"/>
    <property type="match status" value="1"/>
</dbReference>